<evidence type="ECO:0000256" key="6">
    <source>
        <dbReference type="ARBA" id="ARBA00023004"/>
    </source>
</evidence>
<dbReference type="SFLD" id="SFLDG01082">
    <property type="entry name" value="B12-binding_domain_containing"/>
    <property type="match status" value="1"/>
</dbReference>
<dbReference type="SMART" id="SM00729">
    <property type="entry name" value="Elp3"/>
    <property type="match status" value="1"/>
</dbReference>
<dbReference type="SUPFAM" id="SSF102114">
    <property type="entry name" value="Radical SAM enzymes"/>
    <property type="match status" value="1"/>
</dbReference>
<dbReference type="Pfam" id="PF02310">
    <property type="entry name" value="B12-binding"/>
    <property type="match status" value="1"/>
</dbReference>
<keyword evidence="4" id="KW-0949">S-adenosyl-L-methionine</keyword>
<evidence type="ECO:0000259" key="9">
    <source>
        <dbReference type="PROSITE" id="PS51918"/>
    </source>
</evidence>
<proteinExistence type="predicted"/>
<keyword evidence="2" id="KW-0489">Methyltransferase</keyword>
<dbReference type="Gene3D" id="3.80.30.20">
    <property type="entry name" value="tm_1862 like domain"/>
    <property type="match status" value="1"/>
</dbReference>
<gene>
    <name evidence="10" type="ORF">LCGC14_0418620</name>
</gene>
<dbReference type="Gene3D" id="3.40.50.280">
    <property type="entry name" value="Cobalamin-binding domain"/>
    <property type="match status" value="1"/>
</dbReference>
<keyword evidence="7" id="KW-0411">Iron-sulfur</keyword>
<evidence type="ECO:0000256" key="7">
    <source>
        <dbReference type="ARBA" id="ARBA00023014"/>
    </source>
</evidence>
<accession>A0A0F9SXI5</accession>
<dbReference type="GO" id="GO:0005829">
    <property type="term" value="C:cytosol"/>
    <property type="evidence" value="ECO:0007669"/>
    <property type="project" value="TreeGrafter"/>
</dbReference>
<evidence type="ECO:0000256" key="4">
    <source>
        <dbReference type="ARBA" id="ARBA00022691"/>
    </source>
</evidence>
<dbReference type="GO" id="GO:0046872">
    <property type="term" value="F:metal ion binding"/>
    <property type="evidence" value="ECO:0007669"/>
    <property type="project" value="UniProtKB-KW"/>
</dbReference>
<dbReference type="GO" id="GO:0051539">
    <property type="term" value="F:4 iron, 4 sulfur cluster binding"/>
    <property type="evidence" value="ECO:0007669"/>
    <property type="project" value="UniProtKB-KW"/>
</dbReference>
<dbReference type="SFLD" id="SFLDG01123">
    <property type="entry name" value="methyltransferase_(Class_B)"/>
    <property type="match status" value="1"/>
</dbReference>
<evidence type="ECO:0000256" key="5">
    <source>
        <dbReference type="ARBA" id="ARBA00022723"/>
    </source>
</evidence>
<dbReference type="PANTHER" id="PTHR43409">
    <property type="entry name" value="ANAEROBIC MAGNESIUM-PROTOPORPHYRIN IX MONOMETHYL ESTER CYCLASE-RELATED"/>
    <property type="match status" value="1"/>
</dbReference>
<sequence>MRVLFIVRGIEGAEPLGLMYISAMLKQAGHNVMFLPTRGIDLLAEIRRFEPHVIGYSVCTGQHVYYLALNRRLKHAHRFVSVLGGPHATFFPEMVGEDGVDVICRGEGEQAMLELCDRLEAGRDITDIRNLWVKRDGVICRNELRPLKDDLDSLPFPDRESRYALDERHRAYPAQSFITGRGCPYRCAYCFNPSMQALYGPAWGRRRVRSVENVVQEIESVRAVSGLSFVQFRCSMFPFELDWLAEFADVYRRRVGLPFYCHVRADCMSPEVVALMAAAGCRSVNMGIECADETYRRDALRRPMSNATIRAACKRLHAHGIAILADNILGLPGQTLEDDIETLKFNVECEIDYPLAMLLQPYPGTEIDRYARAGGYFNGDYSTIGHNYYFRSPLTFRSEDEKRQVENLHKLFAVAREVPWLLPVVRRLIRLPPNLVFNAIFRCWYAFCYFRRIMTHRLHLVDVTETLKVLFGFYPKESLHAHNQEDRAPGLRDLRCRVRRRGRPVPVSLSHGRAGQFSEIDSG</sequence>
<name>A0A0F9SXI5_9ZZZZ</name>
<dbReference type="AlphaFoldDB" id="A0A0F9SXI5"/>
<comment type="cofactor">
    <cofactor evidence="1">
        <name>[4Fe-4S] cluster</name>
        <dbReference type="ChEBI" id="CHEBI:49883"/>
    </cofactor>
</comment>
<dbReference type="CDD" id="cd01335">
    <property type="entry name" value="Radical_SAM"/>
    <property type="match status" value="1"/>
</dbReference>
<keyword evidence="5" id="KW-0479">Metal-binding</keyword>
<keyword evidence="3" id="KW-0808">Transferase</keyword>
<dbReference type="InterPro" id="IPR058240">
    <property type="entry name" value="rSAM_sf"/>
</dbReference>
<dbReference type="PROSITE" id="PS51918">
    <property type="entry name" value="RADICAL_SAM"/>
    <property type="match status" value="1"/>
</dbReference>
<dbReference type="PROSITE" id="PS51332">
    <property type="entry name" value="B12_BINDING"/>
    <property type="match status" value="1"/>
</dbReference>
<dbReference type="InterPro" id="IPR006158">
    <property type="entry name" value="Cobalamin-bd"/>
</dbReference>
<dbReference type="Pfam" id="PF04055">
    <property type="entry name" value="Radical_SAM"/>
    <property type="match status" value="1"/>
</dbReference>
<evidence type="ECO:0000313" key="10">
    <source>
        <dbReference type="EMBL" id="KKN71634.1"/>
    </source>
</evidence>
<dbReference type="InterPro" id="IPR007197">
    <property type="entry name" value="rSAM"/>
</dbReference>
<feature type="domain" description="Radical SAM core" evidence="9">
    <location>
        <begin position="169"/>
        <end position="394"/>
    </location>
</feature>
<dbReference type="GO" id="GO:0003824">
    <property type="term" value="F:catalytic activity"/>
    <property type="evidence" value="ECO:0007669"/>
    <property type="project" value="InterPro"/>
</dbReference>
<dbReference type="InterPro" id="IPR034466">
    <property type="entry name" value="Methyltransferase_Class_B"/>
</dbReference>
<dbReference type="InterPro" id="IPR051198">
    <property type="entry name" value="BchE-like"/>
</dbReference>
<evidence type="ECO:0000256" key="2">
    <source>
        <dbReference type="ARBA" id="ARBA00022603"/>
    </source>
</evidence>
<evidence type="ECO:0000256" key="1">
    <source>
        <dbReference type="ARBA" id="ARBA00001966"/>
    </source>
</evidence>
<evidence type="ECO:0000256" key="3">
    <source>
        <dbReference type="ARBA" id="ARBA00022679"/>
    </source>
</evidence>
<dbReference type="SUPFAM" id="SSF52242">
    <property type="entry name" value="Cobalamin (vitamin B12)-binding domain"/>
    <property type="match status" value="1"/>
</dbReference>
<dbReference type="InterPro" id="IPR006638">
    <property type="entry name" value="Elp3/MiaA/NifB-like_rSAM"/>
</dbReference>
<dbReference type="InterPro" id="IPR036724">
    <property type="entry name" value="Cobalamin-bd_sf"/>
</dbReference>
<dbReference type="EMBL" id="LAZR01000379">
    <property type="protein sequence ID" value="KKN71634.1"/>
    <property type="molecule type" value="Genomic_DNA"/>
</dbReference>
<comment type="caution">
    <text evidence="10">The sequence shown here is derived from an EMBL/GenBank/DDBJ whole genome shotgun (WGS) entry which is preliminary data.</text>
</comment>
<dbReference type="PANTHER" id="PTHR43409:SF7">
    <property type="entry name" value="BLL1977 PROTEIN"/>
    <property type="match status" value="1"/>
</dbReference>
<keyword evidence="6" id="KW-0408">Iron</keyword>
<dbReference type="InterPro" id="IPR023404">
    <property type="entry name" value="rSAM_horseshoe"/>
</dbReference>
<organism evidence="10">
    <name type="scientific">marine sediment metagenome</name>
    <dbReference type="NCBI Taxonomy" id="412755"/>
    <lineage>
        <taxon>unclassified sequences</taxon>
        <taxon>metagenomes</taxon>
        <taxon>ecological metagenomes</taxon>
    </lineage>
</organism>
<dbReference type="CDD" id="cd02068">
    <property type="entry name" value="radical_SAM_B12_BD"/>
    <property type="match status" value="1"/>
</dbReference>
<evidence type="ECO:0000259" key="8">
    <source>
        <dbReference type="PROSITE" id="PS51332"/>
    </source>
</evidence>
<feature type="domain" description="B12-binding" evidence="8">
    <location>
        <begin position="1"/>
        <end position="126"/>
    </location>
</feature>
<dbReference type="SFLD" id="SFLDS00029">
    <property type="entry name" value="Radical_SAM"/>
    <property type="match status" value="1"/>
</dbReference>
<dbReference type="GO" id="GO:0031419">
    <property type="term" value="F:cobalamin binding"/>
    <property type="evidence" value="ECO:0007669"/>
    <property type="project" value="InterPro"/>
</dbReference>
<protein>
    <submittedName>
        <fullName evidence="10">Uncharacterized protein</fullName>
    </submittedName>
</protein>
<reference evidence="10" key="1">
    <citation type="journal article" date="2015" name="Nature">
        <title>Complex archaea that bridge the gap between prokaryotes and eukaryotes.</title>
        <authorList>
            <person name="Spang A."/>
            <person name="Saw J.H."/>
            <person name="Jorgensen S.L."/>
            <person name="Zaremba-Niedzwiedzka K."/>
            <person name="Martijn J."/>
            <person name="Lind A.E."/>
            <person name="van Eijk R."/>
            <person name="Schleper C."/>
            <person name="Guy L."/>
            <person name="Ettema T.J."/>
        </authorList>
    </citation>
    <scope>NUCLEOTIDE SEQUENCE</scope>
</reference>